<dbReference type="Pfam" id="PF12006">
    <property type="entry name" value="DUF3500"/>
    <property type="match status" value="1"/>
</dbReference>
<protein>
    <submittedName>
        <fullName evidence="1">Uncharacterized protein</fullName>
    </submittedName>
</protein>
<dbReference type="EMBL" id="NAJN01002069">
    <property type="protein sequence ID" value="TKA58216.1"/>
    <property type="molecule type" value="Genomic_DNA"/>
</dbReference>
<proteinExistence type="predicted"/>
<dbReference type="InterPro" id="IPR021889">
    <property type="entry name" value="DUF3500"/>
</dbReference>
<dbReference type="OrthoDB" id="4539697at2759"/>
<sequence length="155" mass="17671">MSTTDFEKSAAGFRQYLPNLNTPRFQIAREQNAYYLPKEWKAKAQSFKLMRDPGMLQTGDLVADRWNPDDQWHVCGAFRDNRVVPYEGICVAECSPQQQQLVLDIAHQFVLYPPTAARKLRLEQVERYFEDTFSAGSAAGATTTHSTFASNPRSF</sequence>
<name>A0A4U0W914_9PEZI</name>
<accession>A0A4U0W914</accession>
<dbReference type="PANTHER" id="PTHR37489:SF1">
    <property type="entry name" value="DUF3500 DOMAIN-CONTAINING PROTEIN"/>
    <property type="match status" value="1"/>
</dbReference>
<dbReference type="Proteomes" id="UP000308768">
    <property type="component" value="Unassembled WGS sequence"/>
</dbReference>
<evidence type="ECO:0000313" key="1">
    <source>
        <dbReference type="EMBL" id="TKA58216.1"/>
    </source>
</evidence>
<organism evidence="1 2">
    <name type="scientific">Cryomyces minteri</name>
    <dbReference type="NCBI Taxonomy" id="331657"/>
    <lineage>
        <taxon>Eukaryota</taxon>
        <taxon>Fungi</taxon>
        <taxon>Dikarya</taxon>
        <taxon>Ascomycota</taxon>
        <taxon>Pezizomycotina</taxon>
        <taxon>Dothideomycetes</taxon>
        <taxon>Dothideomycetes incertae sedis</taxon>
        <taxon>Cryomyces</taxon>
    </lineage>
</organism>
<comment type="caution">
    <text evidence="1">The sequence shown here is derived from an EMBL/GenBank/DDBJ whole genome shotgun (WGS) entry which is preliminary data.</text>
</comment>
<dbReference type="AlphaFoldDB" id="A0A4U0W914"/>
<dbReference type="PANTHER" id="PTHR37489">
    <property type="entry name" value="DUF3500 DOMAIN-CONTAINING PROTEIN"/>
    <property type="match status" value="1"/>
</dbReference>
<dbReference type="STRING" id="331657.A0A4U0W914"/>
<evidence type="ECO:0000313" key="2">
    <source>
        <dbReference type="Proteomes" id="UP000308768"/>
    </source>
</evidence>
<gene>
    <name evidence="1" type="ORF">B0A49_11938</name>
</gene>
<reference evidence="1 2" key="1">
    <citation type="submission" date="2017-03" db="EMBL/GenBank/DDBJ databases">
        <title>Genomes of endolithic fungi from Antarctica.</title>
        <authorList>
            <person name="Coleine C."/>
            <person name="Masonjones S."/>
            <person name="Stajich J.E."/>
        </authorList>
    </citation>
    <scope>NUCLEOTIDE SEQUENCE [LARGE SCALE GENOMIC DNA]</scope>
    <source>
        <strain evidence="1 2">CCFEE 5187</strain>
    </source>
</reference>
<keyword evidence="2" id="KW-1185">Reference proteome</keyword>